<organism evidence="12 13">
    <name type="scientific">Adonisia turfae CCMR0081</name>
    <dbReference type="NCBI Taxonomy" id="2292702"/>
    <lineage>
        <taxon>Bacteria</taxon>
        <taxon>Bacillati</taxon>
        <taxon>Cyanobacteriota</taxon>
        <taxon>Adonisia</taxon>
        <taxon>Adonisia turfae</taxon>
    </lineage>
</organism>
<dbReference type="PROSITE" id="PS50109">
    <property type="entry name" value="HIS_KIN"/>
    <property type="match status" value="1"/>
</dbReference>
<dbReference type="Gene3D" id="1.20.120.160">
    <property type="entry name" value="HPT domain"/>
    <property type="match status" value="1"/>
</dbReference>
<dbReference type="SUPFAM" id="SSF52172">
    <property type="entry name" value="CheY-like"/>
    <property type="match status" value="1"/>
</dbReference>
<dbReference type="InterPro" id="IPR004358">
    <property type="entry name" value="Sig_transdc_His_kin-like_C"/>
</dbReference>
<reference evidence="12 13" key="1">
    <citation type="journal article" date="2020" name="Microb. Ecol.">
        <title>Ecogenomics of the Marine Benthic Filamentous Cyanobacterium Adonisia.</title>
        <authorList>
            <person name="Walter J.M."/>
            <person name="Coutinho F.H."/>
            <person name="Leomil L."/>
            <person name="Hargreaves P.I."/>
            <person name="Campeao M.E."/>
            <person name="Vieira V.V."/>
            <person name="Silva B.S."/>
            <person name="Fistarol G.O."/>
            <person name="Salomon P.S."/>
            <person name="Sawabe T."/>
            <person name="Mino S."/>
            <person name="Hosokawa M."/>
            <person name="Miyashita H."/>
            <person name="Maruyama F."/>
            <person name="van Verk M.C."/>
            <person name="Dutilh B.E."/>
            <person name="Thompson C.C."/>
            <person name="Thompson F.L."/>
        </authorList>
    </citation>
    <scope>NUCLEOTIDE SEQUENCE [LARGE SCALE GENOMIC DNA]</scope>
    <source>
        <strain evidence="12 13">CCMR0081</strain>
    </source>
</reference>
<dbReference type="Proteomes" id="UP000481033">
    <property type="component" value="Unassembled WGS sequence"/>
</dbReference>
<dbReference type="EMBL" id="QXHD01000004">
    <property type="protein sequence ID" value="NEZ58611.1"/>
    <property type="molecule type" value="Genomic_DNA"/>
</dbReference>
<dbReference type="SMART" id="SM00073">
    <property type="entry name" value="HPT"/>
    <property type="match status" value="1"/>
</dbReference>
<feature type="modified residue" description="Phosphohistidine" evidence="7">
    <location>
        <position position="49"/>
    </location>
</feature>
<dbReference type="Gene3D" id="2.30.30.40">
    <property type="entry name" value="SH3 Domains"/>
    <property type="match status" value="1"/>
</dbReference>
<evidence type="ECO:0000256" key="7">
    <source>
        <dbReference type="PROSITE-ProRule" id="PRU00110"/>
    </source>
</evidence>
<dbReference type="InterPro" id="IPR001789">
    <property type="entry name" value="Sig_transdc_resp-reg_receiver"/>
</dbReference>
<dbReference type="GO" id="GO:0000160">
    <property type="term" value="P:phosphorelay signal transduction system"/>
    <property type="evidence" value="ECO:0007669"/>
    <property type="project" value="UniProtKB-KW"/>
</dbReference>
<evidence type="ECO:0000256" key="4">
    <source>
        <dbReference type="ARBA" id="ARBA00022679"/>
    </source>
</evidence>
<keyword evidence="5 12" id="KW-0418">Kinase</keyword>
<feature type="domain" description="HPt" evidence="11">
    <location>
        <begin position="2"/>
        <end position="106"/>
    </location>
</feature>
<dbReference type="GO" id="GO:0006935">
    <property type="term" value="P:chemotaxis"/>
    <property type="evidence" value="ECO:0007669"/>
    <property type="project" value="InterPro"/>
</dbReference>
<evidence type="ECO:0000259" key="11">
    <source>
        <dbReference type="PROSITE" id="PS50894"/>
    </source>
</evidence>
<dbReference type="InterPro" id="IPR003594">
    <property type="entry name" value="HATPase_dom"/>
</dbReference>
<dbReference type="InterPro" id="IPR002545">
    <property type="entry name" value="CheW-lke_dom"/>
</dbReference>
<dbReference type="PROSITE" id="PS50110">
    <property type="entry name" value="RESPONSE_REGULATORY"/>
    <property type="match status" value="1"/>
</dbReference>
<dbReference type="SUPFAM" id="SSF55874">
    <property type="entry name" value="ATPase domain of HSP90 chaperone/DNA topoisomerase II/histidine kinase"/>
    <property type="match status" value="1"/>
</dbReference>
<feature type="domain" description="Response regulatory" evidence="10">
    <location>
        <begin position="917"/>
        <end position="1034"/>
    </location>
</feature>
<dbReference type="Pfam" id="PF01627">
    <property type="entry name" value="Hpt"/>
    <property type="match status" value="1"/>
</dbReference>
<protein>
    <recommendedName>
        <fullName evidence="2">histidine kinase</fullName>
        <ecNumber evidence="2">2.7.13.3</ecNumber>
    </recommendedName>
</protein>
<dbReference type="InterPro" id="IPR051315">
    <property type="entry name" value="Bact_Chemotaxis_CheA"/>
</dbReference>
<dbReference type="Pfam" id="PF02518">
    <property type="entry name" value="HATPase_c"/>
    <property type="match status" value="1"/>
</dbReference>
<evidence type="ECO:0000256" key="5">
    <source>
        <dbReference type="ARBA" id="ARBA00022777"/>
    </source>
</evidence>
<keyword evidence="3 8" id="KW-0597">Phosphoprotein</keyword>
<dbReference type="PANTHER" id="PTHR43395:SF1">
    <property type="entry name" value="CHEMOTAXIS PROTEIN CHEA"/>
    <property type="match status" value="1"/>
</dbReference>
<dbReference type="RefSeq" id="WP_163701303.1">
    <property type="nucleotide sequence ID" value="NZ_QXHD01000004.1"/>
</dbReference>
<sequence>MELDKEQQARLTFLAEAETYFEEIETVLLGLKTADDRLGEINIAMRAAHSVKGTAGMMGFVELSQVAHQLEDAFKILRARRLSVDTSLETLLLQGVDCLRTVRQHYQQQLPIDSQWLATDIEPIFKKLNQHLGDLTPEDEARLLSEDNDENLDVMIFTTSVEDCLEEFHQDLSQLRGDDLRQAVVAMAQRMSEFGMMAQLEAFVSLCDSVQQQCLSAQPESIDAIAHQALKTWQRSHSLVLLGRTEGLPSQLKPLTDISGTQHHDLSDLSLPELLDERPNSADDIDFLQDPLTSLEAIDAFPTAELIEGEPTNNQTVDLEALQAQFAKLPLEPELEPADATTIAPELVQPSLHQAEKPTGEEIASQEIASEELSGEAIKSTSSLEAIPLIPLNMPPPVAVPSTQKTTTVRVSVDQLKQINSNFEALILNRNAVNLKLEQLQTFSELMQERMAALTLFNTELRQWYDRASTEGPMGAVAENVAVASVANSINGSSQNGRGRAVEVAAPEELDALEFDRYSQLHLLAQEHMETIVKLEEVSRDIELGLNEMDQAIGGLNYTSRLLKNRITQTQMRPFEEIVGRFPRALRDWSVQYGKPVELKIEGASTLIEQFALDQLSDPLMHLLRNSFDHGIESPESRRIQQKPAVGTIALRAVNRGNRVVITLSDDGGGINLEGVRDRIRKYNLPAEQVDAMERQELLSFIFEPGFSTSSQVTELSGRGYGMDVVRTNLRELQGDIQVDTEPGQGTTFTMSIPLSLSILRVMLLERNGSVFALPVDAVQEVIRTPAAEITEPSMTWRDTSIPLVRVEDHWTMLARPLDMSGQPLINCPMIVVVGEDDGYYGLNIDRFWQEQEVAIRPVASPIPLPPGFSGVTVLGDGRVIPLIEPIQLMTWIVAGAKREAAQPVDPVLSLPSQSAKILVVDDSIHARRYMATTLERSGYLVEQAKDGREAVDKLIAGLTVEAIICDIEMPRLDGYGVLEELREKPEYEELPILMLTSRSSEKHRKLAMNLGATAYFSKPYNEQELLKELKVLTKV</sequence>
<keyword evidence="6" id="KW-0902">Two-component regulatory system</keyword>
<evidence type="ECO:0000259" key="9">
    <source>
        <dbReference type="PROSITE" id="PS50109"/>
    </source>
</evidence>
<evidence type="ECO:0000256" key="3">
    <source>
        <dbReference type="ARBA" id="ARBA00022553"/>
    </source>
</evidence>
<evidence type="ECO:0000313" key="12">
    <source>
        <dbReference type="EMBL" id="NEZ58611.1"/>
    </source>
</evidence>
<dbReference type="CDD" id="cd00088">
    <property type="entry name" value="HPT"/>
    <property type="match status" value="1"/>
</dbReference>
<evidence type="ECO:0000256" key="2">
    <source>
        <dbReference type="ARBA" id="ARBA00012438"/>
    </source>
</evidence>
<proteinExistence type="predicted"/>
<dbReference type="InterPro" id="IPR011006">
    <property type="entry name" value="CheY-like_superfamily"/>
</dbReference>
<dbReference type="Gene3D" id="3.40.50.2300">
    <property type="match status" value="1"/>
</dbReference>
<dbReference type="SMART" id="SM00448">
    <property type="entry name" value="REC"/>
    <property type="match status" value="1"/>
</dbReference>
<accession>A0A6M0RSB6</accession>
<dbReference type="InterPro" id="IPR036641">
    <property type="entry name" value="HPT_dom_sf"/>
</dbReference>
<dbReference type="SMART" id="SM00387">
    <property type="entry name" value="HATPase_c"/>
    <property type="match status" value="1"/>
</dbReference>
<feature type="modified residue" description="4-aspartylphosphate" evidence="8">
    <location>
        <position position="967"/>
    </location>
</feature>
<dbReference type="AlphaFoldDB" id="A0A6M0RSB6"/>
<dbReference type="Pfam" id="PF00072">
    <property type="entry name" value="Response_reg"/>
    <property type="match status" value="1"/>
</dbReference>
<gene>
    <name evidence="12" type="ORF">DXZ20_23770</name>
</gene>
<dbReference type="InterPro" id="IPR008207">
    <property type="entry name" value="Sig_transdc_His_kin_Hpt_dom"/>
</dbReference>
<evidence type="ECO:0000256" key="8">
    <source>
        <dbReference type="PROSITE-ProRule" id="PRU00169"/>
    </source>
</evidence>
<dbReference type="SMART" id="SM00260">
    <property type="entry name" value="CheW"/>
    <property type="match status" value="1"/>
</dbReference>
<dbReference type="Pfam" id="PF01584">
    <property type="entry name" value="CheW"/>
    <property type="match status" value="1"/>
</dbReference>
<evidence type="ECO:0000256" key="6">
    <source>
        <dbReference type="ARBA" id="ARBA00023012"/>
    </source>
</evidence>
<dbReference type="PRINTS" id="PR00344">
    <property type="entry name" value="BCTRLSENSOR"/>
</dbReference>
<dbReference type="FunFam" id="3.30.565.10:FF:000016">
    <property type="entry name" value="Chemotaxis protein CheA, putative"/>
    <property type="match status" value="1"/>
</dbReference>
<dbReference type="InterPro" id="IPR005467">
    <property type="entry name" value="His_kinase_dom"/>
</dbReference>
<dbReference type="GO" id="GO:0004673">
    <property type="term" value="F:protein histidine kinase activity"/>
    <property type="evidence" value="ECO:0007669"/>
    <property type="project" value="UniProtKB-EC"/>
</dbReference>
<evidence type="ECO:0000259" key="10">
    <source>
        <dbReference type="PROSITE" id="PS50110"/>
    </source>
</evidence>
<comment type="catalytic activity">
    <reaction evidence="1">
        <text>ATP + protein L-histidine = ADP + protein N-phospho-L-histidine.</text>
        <dbReference type="EC" id="2.7.13.3"/>
    </reaction>
</comment>
<dbReference type="SUPFAM" id="SSF47226">
    <property type="entry name" value="Histidine-containing phosphotransfer domain, HPT domain"/>
    <property type="match status" value="1"/>
</dbReference>
<dbReference type="InterPro" id="IPR036890">
    <property type="entry name" value="HATPase_C_sf"/>
</dbReference>
<comment type="caution">
    <text evidence="12">The sequence shown here is derived from an EMBL/GenBank/DDBJ whole genome shotgun (WGS) entry which is preliminary data.</text>
</comment>
<keyword evidence="4" id="KW-0808">Transferase</keyword>
<dbReference type="PANTHER" id="PTHR43395">
    <property type="entry name" value="SENSOR HISTIDINE KINASE CHEA"/>
    <property type="match status" value="1"/>
</dbReference>
<dbReference type="Gene3D" id="3.30.565.10">
    <property type="entry name" value="Histidine kinase-like ATPase, C-terminal domain"/>
    <property type="match status" value="1"/>
</dbReference>
<keyword evidence="13" id="KW-1185">Reference proteome</keyword>
<dbReference type="PROSITE" id="PS50894">
    <property type="entry name" value="HPT"/>
    <property type="match status" value="1"/>
</dbReference>
<dbReference type="SUPFAM" id="SSF50341">
    <property type="entry name" value="CheW-like"/>
    <property type="match status" value="1"/>
</dbReference>
<evidence type="ECO:0000313" key="13">
    <source>
        <dbReference type="Proteomes" id="UP000481033"/>
    </source>
</evidence>
<dbReference type="EC" id="2.7.13.3" evidence="2"/>
<name>A0A6M0RSB6_9CYAN</name>
<evidence type="ECO:0000256" key="1">
    <source>
        <dbReference type="ARBA" id="ARBA00000085"/>
    </source>
</evidence>
<feature type="domain" description="Histidine kinase" evidence="9">
    <location>
        <begin position="534"/>
        <end position="757"/>
    </location>
</feature>
<dbReference type="InterPro" id="IPR036061">
    <property type="entry name" value="CheW-like_dom_sf"/>
</dbReference>